<dbReference type="Proteomes" id="UP000442694">
    <property type="component" value="Unassembled WGS sequence"/>
</dbReference>
<organism evidence="1 2">
    <name type="scientific">Fluviispira multicolorata</name>
    <dbReference type="NCBI Taxonomy" id="2654512"/>
    <lineage>
        <taxon>Bacteria</taxon>
        <taxon>Pseudomonadati</taxon>
        <taxon>Bdellovibrionota</taxon>
        <taxon>Oligoflexia</taxon>
        <taxon>Silvanigrellales</taxon>
        <taxon>Silvanigrellaceae</taxon>
        <taxon>Fluviispira</taxon>
    </lineage>
</organism>
<protein>
    <submittedName>
        <fullName evidence="1">Uncharacterized protein</fullName>
    </submittedName>
</protein>
<reference evidence="1 2" key="1">
    <citation type="submission" date="2019-10" db="EMBL/GenBank/DDBJ databases">
        <title>New genus of Silvanigrellaceae.</title>
        <authorList>
            <person name="Pitt A."/>
            <person name="Hahn M.W."/>
        </authorList>
    </citation>
    <scope>NUCLEOTIDE SEQUENCE [LARGE SCALE GENOMIC DNA]</scope>
    <source>
        <strain evidence="1 2">33A1-SZDP</strain>
    </source>
</reference>
<name>A0A833N6D2_9BACT</name>
<evidence type="ECO:0000313" key="2">
    <source>
        <dbReference type="Proteomes" id="UP000442694"/>
    </source>
</evidence>
<accession>A0A833N6D2</accession>
<dbReference type="EMBL" id="WFLN01000004">
    <property type="protein sequence ID" value="KAB8033265.1"/>
    <property type="molecule type" value="Genomic_DNA"/>
</dbReference>
<sequence>MSSFISADFIIPEHFICQSFQLKPLSPLFAAEDFIAIKLSEKEIKYVFGRAHEWPTCDLSFDDNYNDLVRHEKEFNERISFAYAILSPDDGHYLGCLYIMPIKSIEENDLRKTFFNAQAFFWINTSYNKNNLEQNIFTEIETWLKEIWPFQKVAFPGRTVAWEIWEQLEKGSRIQKITENVLQS</sequence>
<comment type="caution">
    <text evidence="1">The sequence shown here is derived from an EMBL/GenBank/DDBJ whole genome shotgun (WGS) entry which is preliminary data.</text>
</comment>
<evidence type="ECO:0000313" key="1">
    <source>
        <dbReference type="EMBL" id="KAB8033265.1"/>
    </source>
</evidence>
<dbReference type="AlphaFoldDB" id="A0A833N6D2"/>
<proteinExistence type="predicted"/>
<dbReference type="RefSeq" id="WP_152211353.1">
    <property type="nucleotide sequence ID" value="NZ_WFLN01000004.1"/>
</dbReference>
<gene>
    <name evidence="1" type="ORF">GCL57_00795</name>
</gene>
<keyword evidence="2" id="KW-1185">Reference proteome</keyword>